<gene>
    <name evidence="9" type="ORF">RDV89_20035</name>
</gene>
<comment type="subcellular location">
    <subcellularLocation>
        <location evidence="1">Cell membrane</location>
        <topology evidence="1">Multi-pass membrane protein</topology>
    </subcellularLocation>
</comment>
<dbReference type="Gene3D" id="1.20.1250.20">
    <property type="entry name" value="MFS general substrate transporter like domains"/>
    <property type="match status" value="1"/>
</dbReference>
<keyword evidence="3" id="KW-1003">Cell membrane</keyword>
<proteinExistence type="predicted"/>
<dbReference type="CDD" id="cd17321">
    <property type="entry name" value="MFS_MMR_MDR_like"/>
    <property type="match status" value="1"/>
</dbReference>
<protein>
    <submittedName>
        <fullName evidence="9">MFS transporter</fullName>
    </submittedName>
</protein>
<organism evidence="9 10">
    <name type="scientific">Nocardioides imazamoxiresistens</name>
    <dbReference type="NCBI Taxonomy" id="3231893"/>
    <lineage>
        <taxon>Bacteria</taxon>
        <taxon>Bacillati</taxon>
        <taxon>Actinomycetota</taxon>
        <taxon>Actinomycetes</taxon>
        <taxon>Propionibacteriales</taxon>
        <taxon>Nocardioidaceae</taxon>
        <taxon>Nocardioides</taxon>
    </lineage>
</organism>
<dbReference type="Pfam" id="PF07690">
    <property type="entry name" value="MFS_1"/>
    <property type="match status" value="1"/>
</dbReference>
<evidence type="ECO:0000313" key="9">
    <source>
        <dbReference type="EMBL" id="MDT9595384.1"/>
    </source>
</evidence>
<feature type="transmembrane region" description="Helical" evidence="7">
    <location>
        <begin position="282"/>
        <end position="303"/>
    </location>
</feature>
<feature type="transmembrane region" description="Helical" evidence="7">
    <location>
        <begin position="368"/>
        <end position="393"/>
    </location>
</feature>
<dbReference type="InterPro" id="IPR005829">
    <property type="entry name" value="Sugar_transporter_CS"/>
</dbReference>
<keyword evidence="10" id="KW-1185">Reference proteome</keyword>
<sequence length="519" mass="52376">MTTHHPRTDTTAAGHPGGHPRRWAGLAVLSASLLVVVMDMTILNVALPSLTADLQPSSTQQLWIVDVYSLVLAGLLVPASALAERFGRRRALLTGFALFAIASLTILVADTSEHVIAVRALLGVGGALIMPTTLSLIRSLFTDPVERAKALGVWAAMAALGGALGPVVGGLLLERFDWHAAFLVNVPIMVVASVAALVLLPESRSATPPRIDLPGVALSVVGMTAFVYAVKHLAKSGVDLEGVAAAITAVVLLTLFVRRCLRVEAPMLEVRLFVGRAFRAGVLTALATSIAMAALLLLGAQWLQLVHGWSPLQTGLALLPLAVGGLIGSPLAPGVAQRIGARAVLAGGLAVGGLGFLVLFVAPHPLSYAALAVALLLVGIGMASLAVASAVIMAGAPTDKAGSAAAIEESSYEIGAVLGVAVLGSVASAIYRSDLPASDLTAAGVGAGDVDAARESLGGALEVADGLGGPGATLAADAAAAFTDSLAWTGLAGGVLLLVTACVVARLTPKDLDLSDAEH</sequence>
<evidence type="ECO:0000256" key="5">
    <source>
        <dbReference type="ARBA" id="ARBA00022989"/>
    </source>
</evidence>
<evidence type="ECO:0000256" key="2">
    <source>
        <dbReference type="ARBA" id="ARBA00022448"/>
    </source>
</evidence>
<comment type="caution">
    <text evidence="9">The sequence shown here is derived from an EMBL/GenBank/DDBJ whole genome shotgun (WGS) entry which is preliminary data.</text>
</comment>
<evidence type="ECO:0000256" key="7">
    <source>
        <dbReference type="SAM" id="Phobius"/>
    </source>
</evidence>
<feature type="transmembrane region" description="Helical" evidence="7">
    <location>
        <begin position="343"/>
        <end position="362"/>
    </location>
</feature>
<keyword evidence="6 7" id="KW-0472">Membrane</keyword>
<keyword evidence="2" id="KW-0813">Transport</keyword>
<feature type="transmembrane region" description="Helical" evidence="7">
    <location>
        <begin position="63"/>
        <end position="83"/>
    </location>
</feature>
<dbReference type="InterPro" id="IPR011701">
    <property type="entry name" value="MFS"/>
</dbReference>
<dbReference type="SUPFAM" id="SSF103473">
    <property type="entry name" value="MFS general substrate transporter"/>
    <property type="match status" value="1"/>
</dbReference>
<accession>A0ABU3Q213</accession>
<feature type="transmembrane region" description="Helical" evidence="7">
    <location>
        <begin position="178"/>
        <end position="199"/>
    </location>
</feature>
<dbReference type="Gene3D" id="1.20.1720.10">
    <property type="entry name" value="Multidrug resistance protein D"/>
    <property type="match status" value="1"/>
</dbReference>
<feature type="transmembrane region" description="Helical" evidence="7">
    <location>
        <begin position="153"/>
        <end position="172"/>
    </location>
</feature>
<evidence type="ECO:0000256" key="6">
    <source>
        <dbReference type="ARBA" id="ARBA00023136"/>
    </source>
</evidence>
<dbReference type="PROSITE" id="PS50850">
    <property type="entry name" value="MFS"/>
    <property type="match status" value="1"/>
</dbReference>
<keyword evidence="4 7" id="KW-0812">Transmembrane</keyword>
<evidence type="ECO:0000256" key="3">
    <source>
        <dbReference type="ARBA" id="ARBA00022475"/>
    </source>
</evidence>
<dbReference type="EMBL" id="JAVYII010000011">
    <property type="protein sequence ID" value="MDT9595384.1"/>
    <property type="molecule type" value="Genomic_DNA"/>
</dbReference>
<keyword evidence="5 7" id="KW-1133">Transmembrane helix</keyword>
<feature type="transmembrane region" description="Helical" evidence="7">
    <location>
        <begin position="242"/>
        <end position="261"/>
    </location>
</feature>
<dbReference type="PANTHER" id="PTHR42718">
    <property type="entry name" value="MAJOR FACILITATOR SUPERFAMILY MULTIDRUG TRANSPORTER MFSC"/>
    <property type="match status" value="1"/>
</dbReference>
<feature type="transmembrane region" description="Helical" evidence="7">
    <location>
        <begin position="486"/>
        <end position="505"/>
    </location>
</feature>
<evidence type="ECO:0000313" key="10">
    <source>
        <dbReference type="Proteomes" id="UP001268542"/>
    </source>
</evidence>
<reference evidence="9 10" key="1">
    <citation type="submission" date="2023-08" db="EMBL/GenBank/DDBJ databases">
        <title>Nocardioides seae sp. nov., a bacterium isolated from a soil.</title>
        <authorList>
            <person name="Wang X."/>
        </authorList>
    </citation>
    <scope>NUCLEOTIDE SEQUENCE [LARGE SCALE GENOMIC DNA]</scope>
    <source>
        <strain evidence="9 10">YZH12</strain>
    </source>
</reference>
<feature type="domain" description="Major facilitator superfamily (MFS) profile" evidence="8">
    <location>
        <begin position="25"/>
        <end position="512"/>
    </location>
</feature>
<feature type="transmembrane region" description="Helical" evidence="7">
    <location>
        <begin position="115"/>
        <end position="141"/>
    </location>
</feature>
<evidence type="ECO:0000256" key="4">
    <source>
        <dbReference type="ARBA" id="ARBA00022692"/>
    </source>
</evidence>
<dbReference type="RefSeq" id="WP_315736056.1">
    <property type="nucleotide sequence ID" value="NZ_JAVYII010000011.1"/>
</dbReference>
<dbReference type="PRINTS" id="PR01036">
    <property type="entry name" value="TCRTETB"/>
</dbReference>
<evidence type="ECO:0000259" key="8">
    <source>
        <dbReference type="PROSITE" id="PS50850"/>
    </source>
</evidence>
<feature type="transmembrane region" description="Helical" evidence="7">
    <location>
        <begin position="90"/>
        <end position="109"/>
    </location>
</feature>
<dbReference type="InterPro" id="IPR020846">
    <property type="entry name" value="MFS_dom"/>
</dbReference>
<dbReference type="Proteomes" id="UP001268542">
    <property type="component" value="Unassembled WGS sequence"/>
</dbReference>
<feature type="transmembrane region" description="Helical" evidence="7">
    <location>
        <begin position="211"/>
        <end position="230"/>
    </location>
</feature>
<name>A0ABU3Q213_9ACTN</name>
<dbReference type="InterPro" id="IPR036259">
    <property type="entry name" value="MFS_trans_sf"/>
</dbReference>
<dbReference type="PROSITE" id="PS00216">
    <property type="entry name" value="SUGAR_TRANSPORT_1"/>
    <property type="match status" value="1"/>
</dbReference>
<feature type="transmembrane region" description="Helical" evidence="7">
    <location>
        <begin position="315"/>
        <end position="336"/>
    </location>
</feature>
<feature type="transmembrane region" description="Helical" evidence="7">
    <location>
        <begin position="414"/>
        <end position="431"/>
    </location>
</feature>
<feature type="transmembrane region" description="Helical" evidence="7">
    <location>
        <begin position="23"/>
        <end position="43"/>
    </location>
</feature>
<evidence type="ECO:0000256" key="1">
    <source>
        <dbReference type="ARBA" id="ARBA00004651"/>
    </source>
</evidence>
<dbReference type="PANTHER" id="PTHR42718:SF47">
    <property type="entry name" value="METHYL VIOLOGEN RESISTANCE PROTEIN SMVA"/>
    <property type="match status" value="1"/>
</dbReference>